<sequence>MGTEWKWLNIFFELLLIQLCYGIPISLEESVTDKHAQLLTGLVAVLLAVCSIIFVVGCLCCHRIPRQSGRPSVASNLDHGHVNPIANGEFTIFSPLSLPYHNNNIFLAKEQII</sequence>
<feature type="transmembrane region" description="Helical" evidence="1">
    <location>
        <begin position="39"/>
        <end position="61"/>
    </location>
</feature>
<reference evidence="2" key="1">
    <citation type="journal article" date="2023" name="Insect Mol. Biol.">
        <title>Genome sequencing provides insights into the evolution of gene families encoding plant cell wall-degrading enzymes in longhorned beetles.</title>
        <authorList>
            <person name="Shin N.R."/>
            <person name="Okamura Y."/>
            <person name="Kirsch R."/>
            <person name="Pauchet Y."/>
        </authorList>
    </citation>
    <scope>NUCLEOTIDE SEQUENCE</scope>
    <source>
        <strain evidence="2">AMC_N1</strain>
    </source>
</reference>
<proteinExistence type="predicted"/>
<keyword evidence="1" id="KW-1133">Transmembrane helix</keyword>
<organism evidence="2 3">
    <name type="scientific">Aromia moschata</name>
    <dbReference type="NCBI Taxonomy" id="1265417"/>
    <lineage>
        <taxon>Eukaryota</taxon>
        <taxon>Metazoa</taxon>
        <taxon>Ecdysozoa</taxon>
        <taxon>Arthropoda</taxon>
        <taxon>Hexapoda</taxon>
        <taxon>Insecta</taxon>
        <taxon>Pterygota</taxon>
        <taxon>Neoptera</taxon>
        <taxon>Endopterygota</taxon>
        <taxon>Coleoptera</taxon>
        <taxon>Polyphaga</taxon>
        <taxon>Cucujiformia</taxon>
        <taxon>Chrysomeloidea</taxon>
        <taxon>Cerambycidae</taxon>
        <taxon>Cerambycinae</taxon>
        <taxon>Callichromatini</taxon>
        <taxon>Aromia</taxon>
    </lineage>
</organism>
<keyword evidence="1" id="KW-0812">Transmembrane</keyword>
<feature type="transmembrane region" description="Helical" evidence="1">
    <location>
        <begin position="7"/>
        <end position="27"/>
    </location>
</feature>
<dbReference type="Proteomes" id="UP001162162">
    <property type="component" value="Unassembled WGS sequence"/>
</dbReference>
<gene>
    <name evidence="2" type="ORF">NQ318_004788</name>
</gene>
<evidence type="ECO:0000313" key="3">
    <source>
        <dbReference type="Proteomes" id="UP001162162"/>
    </source>
</evidence>
<evidence type="ECO:0000313" key="2">
    <source>
        <dbReference type="EMBL" id="KAJ8941344.1"/>
    </source>
</evidence>
<keyword evidence="3" id="KW-1185">Reference proteome</keyword>
<comment type="caution">
    <text evidence="2">The sequence shown here is derived from an EMBL/GenBank/DDBJ whole genome shotgun (WGS) entry which is preliminary data.</text>
</comment>
<feature type="non-terminal residue" evidence="2">
    <location>
        <position position="113"/>
    </location>
</feature>
<dbReference type="AlphaFoldDB" id="A0AAV8XS64"/>
<keyword evidence="1" id="KW-0472">Membrane</keyword>
<accession>A0AAV8XS64</accession>
<dbReference type="EMBL" id="JAPWTK010000378">
    <property type="protein sequence ID" value="KAJ8941344.1"/>
    <property type="molecule type" value="Genomic_DNA"/>
</dbReference>
<protein>
    <submittedName>
        <fullName evidence="2">Uncharacterized protein</fullName>
    </submittedName>
</protein>
<evidence type="ECO:0000256" key="1">
    <source>
        <dbReference type="SAM" id="Phobius"/>
    </source>
</evidence>
<name>A0AAV8XS64_9CUCU</name>